<dbReference type="GO" id="GO:0043565">
    <property type="term" value="F:sequence-specific DNA binding"/>
    <property type="evidence" value="ECO:0007669"/>
    <property type="project" value="TreeGrafter"/>
</dbReference>
<feature type="region of interest" description="Disordered" evidence="6">
    <location>
        <begin position="87"/>
        <end position="118"/>
    </location>
</feature>
<evidence type="ECO:0000256" key="4">
    <source>
        <dbReference type="ARBA" id="ARBA00023163"/>
    </source>
</evidence>
<keyword evidence="2" id="KW-0805">Transcription regulation</keyword>
<dbReference type="GO" id="GO:0003700">
    <property type="term" value="F:DNA-binding transcription factor activity"/>
    <property type="evidence" value="ECO:0007669"/>
    <property type="project" value="InterPro"/>
</dbReference>
<gene>
    <name evidence="8" type="ORF">MUK42_04808</name>
</gene>
<feature type="compositionally biased region" description="Basic residues" evidence="6">
    <location>
        <begin position="101"/>
        <end position="114"/>
    </location>
</feature>
<sequence>MISSGKISFDLSLSSPVDPSPHGLASFLPNSIRTVCTSWHNPGMEGESGGYRRPNDAAGFFEKKEEDHSCSCSCSAYPSLAISSTTAAAAGEPVVDPQRKPPPKKIRRSNKDRHTKVEGRGRRIRVPALCAARVFQLTRELGHKTDGETVEWLLRQAEPAVIAATGTGTIPAAAAFTPLSTISLRNSGSSVSAPPHLLAANYFNSDRSFSFPSDGHSSSTSVLLNVNPCSKRGREPVIHQHQQHPLQNQIAVHGQASHGRMPGTLWPVANPNTRDTMGGDDQRTWTLPDQVGSSNMLRVPASSGLHSMNLCTSMAMLPSQQRDPCWGGDGVTPASLDGHRSLSTAERMLSPTRQAHRGGICGGTSGNLAKQLIQEYNNNNM</sequence>
<protein>
    <submittedName>
        <fullName evidence="8">TCP family transcription factor</fullName>
    </submittedName>
</protein>
<keyword evidence="9" id="KW-1185">Reference proteome</keyword>
<evidence type="ECO:0000256" key="3">
    <source>
        <dbReference type="ARBA" id="ARBA00023125"/>
    </source>
</evidence>
<evidence type="ECO:0000259" key="7">
    <source>
        <dbReference type="PROSITE" id="PS51369"/>
    </source>
</evidence>
<feature type="domain" description="TCP" evidence="7">
    <location>
        <begin position="110"/>
        <end position="164"/>
    </location>
</feature>
<proteinExistence type="predicted"/>
<keyword evidence="3" id="KW-0238">DNA-binding</keyword>
<dbReference type="GO" id="GO:0005634">
    <property type="term" value="C:nucleus"/>
    <property type="evidence" value="ECO:0007669"/>
    <property type="project" value="UniProtKB-SubCell"/>
</dbReference>
<dbReference type="Proteomes" id="UP001055439">
    <property type="component" value="Chromosome 6"/>
</dbReference>
<dbReference type="OrthoDB" id="775171at2759"/>
<evidence type="ECO:0000256" key="1">
    <source>
        <dbReference type="ARBA" id="ARBA00004123"/>
    </source>
</evidence>
<name>A0A9E7KCP5_9LILI</name>
<keyword evidence="4" id="KW-0804">Transcription</keyword>
<dbReference type="InterPro" id="IPR005333">
    <property type="entry name" value="Transcription_factor_TCP"/>
</dbReference>
<dbReference type="Pfam" id="PF03634">
    <property type="entry name" value="TCP"/>
    <property type="match status" value="1"/>
</dbReference>
<evidence type="ECO:0000256" key="5">
    <source>
        <dbReference type="ARBA" id="ARBA00023242"/>
    </source>
</evidence>
<accession>A0A9E7KCP5</accession>
<dbReference type="PANTHER" id="PTHR31072:SF91">
    <property type="entry name" value="TRANSCRIPTION FACTOR TCP6"/>
    <property type="match status" value="1"/>
</dbReference>
<organism evidence="8 9">
    <name type="scientific">Musa troglodytarum</name>
    <name type="common">fe'i banana</name>
    <dbReference type="NCBI Taxonomy" id="320322"/>
    <lineage>
        <taxon>Eukaryota</taxon>
        <taxon>Viridiplantae</taxon>
        <taxon>Streptophyta</taxon>
        <taxon>Embryophyta</taxon>
        <taxon>Tracheophyta</taxon>
        <taxon>Spermatophyta</taxon>
        <taxon>Magnoliopsida</taxon>
        <taxon>Liliopsida</taxon>
        <taxon>Zingiberales</taxon>
        <taxon>Musaceae</taxon>
        <taxon>Musa</taxon>
    </lineage>
</organism>
<evidence type="ECO:0000313" key="8">
    <source>
        <dbReference type="EMBL" id="URE12199.1"/>
    </source>
</evidence>
<dbReference type="AlphaFoldDB" id="A0A9E7KCP5"/>
<evidence type="ECO:0000313" key="9">
    <source>
        <dbReference type="Proteomes" id="UP001055439"/>
    </source>
</evidence>
<dbReference type="PROSITE" id="PS51369">
    <property type="entry name" value="TCP"/>
    <property type="match status" value="1"/>
</dbReference>
<keyword evidence="5" id="KW-0539">Nucleus</keyword>
<evidence type="ECO:0000256" key="6">
    <source>
        <dbReference type="SAM" id="MobiDB-lite"/>
    </source>
</evidence>
<reference evidence="8" key="1">
    <citation type="submission" date="2022-05" db="EMBL/GenBank/DDBJ databases">
        <title>The Musa troglodytarum L. genome provides insights into the mechanism of non-climacteric behaviour and enrichment of carotenoids.</title>
        <authorList>
            <person name="Wang J."/>
        </authorList>
    </citation>
    <scope>NUCLEOTIDE SEQUENCE</scope>
    <source>
        <tissue evidence="8">Leaf</tissue>
    </source>
</reference>
<comment type="subcellular location">
    <subcellularLocation>
        <location evidence="1">Nucleus</location>
    </subcellularLocation>
</comment>
<dbReference type="PANTHER" id="PTHR31072">
    <property type="entry name" value="TRANSCRIPTION FACTOR TCP4-RELATED"/>
    <property type="match status" value="1"/>
</dbReference>
<dbReference type="InterPro" id="IPR017887">
    <property type="entry name" value="TF_TCP_subgr"/>
</dbReference>
<evidence type="ECO:0000256" key="2">
    <source>
        <dbReference type="ARBA" id="ARBA00023015"/>
    </source>
</evidence>
<dbReference type="EMBL" id="CP097508">
    <property type="protein sequence ID" value="URE12199.1"/>
    <property type="molecule type" value="Genomic_DNA"/>
</dbReference>